<sequence length="527" mass="59116">MTFQSFIWAALCFMFIACDTERPAKLSQSSVIPIPVSITSAEGGFALKSDSKISYESGLQNEAQALKQRLKSLTGLEVNIEDGASENVIQLSIDPNASANEEGYLIKIDKGKVKITGNSEAAVFWGIQTFCQLVPVPSDNVSGPNPQFFISAGEIEDYPEYAYRGMMLDVARHFFSVNEVKHLIDLISTYKINHLHLHLSDDQGWRIEIKSWPLLTEIGGSTEVGGGKGGFYTQEDYKEIVRYASERHMTIVPEIDMPGHTNSALASYGELNPGIKVPEEGAVPTERTQMGVAGQPTPLYTGREVGFSTLDTNKPVTYQFIEDVIREISEITPGPYFHIGGDESHVTEMEDYIPFIEKAQDIVTKYGKKTLGWDEVAHAKLLPTSVAQYWAKAENAVMAIEQGAKVLISPATKAYLDMKYDSTTHIGLNWAAYIELDDAYNWDPTTLDEQIKREHIIGVEAPLWTETVTNRSEIEYLTFPRLAAIAEVAWSPQDRRDWDSFKSRLKFHGQRWTRDNVNFYKSPKVDW</sequence>
<evidence type="ECO:0000313" key="9">
    <source>
        <dbReference type="Proteomes" id="UP000727490"/>
    </source>
</evidence>
<dbReference type="CDD" id="cd06568">
    <property type="entry name" value="GH20_SpHex_like"/>
    <property type="match status" value="1"/>
</dbReference>
<evidence type="ECO:0000313" key="8">
    <source>
        <dbReference type="EMBL" id="MBW3468218.1"/>
    </source>
</evidence>
<dbReference type="EMBL" id="RPHB01000004">
    <property type="protein sequence ID" value="MBW3468218.1"/>
    <property type="molecule type" value="Genomic_DNA"/>
</dbReference>
<dbReference type="PANTHER" id="PTHR22600:SF57">
    <property type="entry name" value="BETA-N-ACETYLHEXOSAMINIDASE"/>
    <property type="match status" value="1"/>
</dbReference>
<dbReference type="PANTHER" id="PTHR22600">
    <property type="entry name" value="BETA-HEXOSAMINIDASE"/>
    <property type="match status" value="1"/>
</dbReference>
<feature type="domain" description="Glycoside hydrolase family 20 catalytic" evidence="6">
    <location>
        <begin position="347"/>
        <end position="492"/>
    </location>
</feature>
<dbReference type="GO" id="GO:0005975">
    <property type="term" value="P:carbohydrate metabolic process"/>
    <property type="evidence" value="ECO:0007669"/>
    <property type="project" value="InterPro"/>
</dbReference>
<dbReference type="GO" id="GO:0030203">
    <property type="term" value="P:glycosaminoglycan metabolic process"/>
    <property type="evidence" value="ECO:0007669"/>
    <property type="project" value="TreeGrafter"/>
</dbReference>
<protein>
    <recommendedName>
        <fullName evidence="2">beta-N-acetylhexosaminidase</fullName>
        <ecNumber evidence="2">3.2.1.52</ecNumber>
    </recommendedName>
</protein>
<dbReference type="Pfam" id="PF00728">
    <property type="entry name" value="Glyco_hydro_20"/>
    <property type="match status" value="2"/>
</dbReference>
<evidence type="ECO:0000256" key="1">
    <source>
        <dbReference type="ARBA" id="ARBA00001231"/>
    </source>
</evidence>
<reference evidence="8 9" key="1">
    <citation type="journal article" date="2020" name="Syst. Appl. Microbiol.">
        <title>Arthrospiribacter ruber gen. nov., sp. nov., a novel bacterium isolated from Arthrospira cultures.</title>
        <authorList>
            <person name="Waleron M."/>
            <person name="Misztak A."/>
            <person name="Waleron M.M."/>
            <person name="Furmaniak M."/>
            <person name="Mrozik A."/>
            <person name="Waleron K."/>
        </authorList>
    </citation>
    <scope>NUCLEOTIDE SEQUENCE [LARGE SCALE GENOMIC DNA]</scope>
    <source>
        <strain evidence="8 9">DPMB0001</strain>
    </source>
</reference>
<dbReference type="GO" id="GO:0004563">
    <property type="term" value="F:beta-N-acetylhexosaminidase activity"/>
    <property type="evidence" value="ECO:0007669"/>
    <property type="project" value="UniProtKB-EC"/>
</dbReference>
<feature type="domain" description="Glycoside hydrolase family 20 catalytic" evidence="6">
    <location>
        <begin position="161"/>
        <end position="346"/>
    </location>
</feature>
<dbReference type="PIRSF" id="PIRSF001093">
    <property type="entry name" value="B-hxosamndse_ab_euk"/>
    <property type="match status" value="1"/>
</dbReference>
<dbReference type="GO" id="GO:0016020">
    <property type="term" value="C:membrane"/>
    <property type="evidence" value="ECO:0007669"/>
    <property type="project" value="TreeGrafter"/>
</dbReference>
<comment type="catalytic activity">
    <reaction evidence="1">
        <text>Hydrolysis of terminal non-reducing N-acetyl-D-hexosamine residues in N-acetyl-beta-D-hexosaminides.</text>
        <dbReference type="EC" id="3.2.1.52"/>
    </reaction>
</comment>
<dbReference type="EC" id="3.2.1.52" evidence="2"/>
<feature type="domain" description="Beta-hexosaminidase bacterial type N-terminal" evidence="7">
    <location>
        <begin position="29"/>
        <end position="158"/>
    </location>
</feature>
<gene>
    <name evidence="8" type="ORF">EGN73_10385</name>
</gene>
<comment type="caution">
    <text evidence="8">The sequence shown here is derived from an EMBL/GenBank/DDBJ whole genome shotgun (WGS) entry which is preliminary data.</text>
</comment>
<evidence type="ECO:0000256" key="4">
    <source>
        <dbReference type="ARBA" id="ARBA00023295"/>
    </source>
</evidence>
<evidence type="ECO:0000259" key="6">
    <source>
        <dbReference type="Pfam" id="PF00728"/>
    </source>
</evidence>
<keyword evidence="9" id="KW-1185">Reference proteome</keyword>
<dbReference type="InterPro" id="IPR015883">
    <property type="entry name" value="Glyco_hydro_20_cat"/>
</dbReference>
<keyword evidence="4" id="KW-0326">Glycosidase</keyword>
<dbReference type="Proteomes" id="UP000727490">
    <property type="component" value="Unassembled WGS sequence"/>
</dbReference>
<dbReference type="InterPro" id="IPR025705">
    <property type="entry name" value="Beta_hexosaminidase_sua/sub"/>
</dbReference>
<evidence type="ECO:0000256" key="2">
    <source>
        <dbReference type="ARBA" id="ARBA00012663"/>
    </source>
</evidence>
<keyword evidence="3" id="KW-0378">Hydrolase</keyword>
<evidence type="ECO:0000256" key="3">
    <source>
        <dbReference type="ARBA" id="ARBA00022801"/>
    </source>
</evidence>
<proteinExistence type="predicted"/>
<dbReference type="InterPro" id="IPR015882">
    <property type="entry name" value="HEX_bac_N"/>
</dbReference>
<organism evidence="8 9">
    <name type="scientific">Arthrospiribacter ruber</name>
    <dbReference type="NCBI Taxonomy" id="2487934"/>
    <lineage>
        <taxon>Bacteria</taxon>
        <taxon>Pseudomonadati</taxon>
        <taxon>Bacteroidota</taxon>
        <taxon>Cytophagia</taxon>
        <taxon>Cytophagales</taxon>
        <taxon>Cyclobacteriaceae</taxon>
        <taxon>Arthrospiribacter</taxon>
    </lineage>
</organism>
<dbReference type="AlphaFoldDB" id="A0A951IZ67"/>
<evidence type="ECO:0000259" key="7">
    <source>
        <dbReference type="Pfam" id="PF02838"/>
    </source>
</evidence>
<dbReference type="Pfam" id="PF02838">
    <property type="entry name" value="Glyco_hydro_20b"/>
    <property type="match status" value="1"/>
</dbReference>
<feature type="active site" description="Proton donor" evidence="5">
    <location>
        <position position="343"/>
    </location>
</feature>
<evidence type="ECO:0000256" key="5">
    <source>
        <dbReference type="PIRSR" id="PIRSR625705-1"/>
    </source>
</evidence>
<accession>A0A951IZ67</accession>
<name>A0A951IZ67_9BACT</name>